<sequence>MITLAFVTLIVILSIIFAAILGTFGLILGLGGAIVGILVAIGAVAYSFLKVFIKIALVVLVIRFIYRRFFAKEEI</sequence>
<dbReference type="RefSeq" id="WP_094207958.1">
    <property type="nucleotide sequence ID" value="NZ_JAWGJJ010000029.1"/>
</dbReference>
<evidence type="ECO:0000256" key="1">
    <source>
        <dbReference type="SAM" id="Phobius"/>
    </source>
</evidence>
<dbReference type="Proteomes" id="UP000215546">
    <property type="component" value="Unassembled WGS sequence"/>
</dbReference>
<dbReference type="AlphaFoldDB" id="A0A233VQE6"/>
<proteinExistence type="predicted"/>
<reference evidence="3" key="1">
    <citation type="submission" date="2017-04" db="EMBL/GenBank/DDBJ databases">
        <title>Finegoldia magna isolated from orthopedic joint implant-associated infections.</title>
        <authorList>
            <person name="Bjorklund S."/>
            <person name="Bruggemann H."/>
            <person name="Jensen A."/>
            <person name="Hellmark B."/>
            <person name="Soderquist B."/>
        </authorList>
    </citation>
    <scope>NUCLEOTIDE SEQUENCE [LARGE SCALE GENOMIC DNA]</scope>
    <source>
        <strain evidence="3">12T273</strain>
    </source>
</reference>
<dbReference type="EMBL" id="NDYE01000002">
    <property type="protein sequence ID" value="OXZ34603.1"/>
    <property type="molecule type" value="Genomic_DNA"/>
</dbReference>
<feature type="transmembrane region" description="Helical" evidence="1">
    <location>
        <begin position="34"/>
        <end position="62"/>
    </location>
</feature>
<evidence type="ECO:0000313" key="2">
    <source>
        <dbReference type="EMBL" id="OXZ34603.1"/>
    </source>
</evidence>
<keyword evidence="1" id="KW-1133">Transmembrane helix</keyword>
<evidence type="ECO:0000313" key="3">
    <source>
        <dbReference type="Proteomes" id="UP000215546"/>
    </source>
</evidence>
<protein>
    <submittedName>
        <fullName evidence="2">Uncharacterized protein</fullName>
    </submittedName>
</protein>
<organism evidence="2 3">
    <name type="scientific">Finegoldia magna</name>
    <name type="common">Peptostreptococcus magnus</name>
    <dbReference type="NCBI Taxonomy" id="1260"/>
    <lineage>
        <taxon>Bacteria</taxon>
        <taxon>Bacillati</taxon>
        <taxon>Bacillota</taxon>
        <taxon>Tissierellia</taxon>
        <taxon>Tissierellales</taxon>
        <taxon>Peptoniphilaceae</taxon>
        <taxon>Finegoldia</taxon>
    </lineage>
</organism>
<name>A0A233VQE6_FINMA</name>
<gene>
    <name evidence="2" type="ORF">B9N55_00870</name>
</gene>
<keyword evidence="1" id="KW-0472">Membrane</keyword>
<comment type="caution">
    <text evidence="2">The sequence shown here is derived from an EMBL/GenBank/DDBJ whole genome shotgun (WGS) entry which is preliminary data.</text>
</comment>
<keyword evidence="1" id="KW-0812">Transmembrane</keyword>
<accession>A0A233VQE6</accession>